<feature type="domain" description="4Fe-4S ferredoxin-type" evidence="8">
    <location>
        <begin position="512"/>
        <end position="541"/>
    </location>
</feature>
<dbReference type="PROSITE" id="PS51379">
    <property type="entry name" value="4FE4S_FER_2"/>
    <property type="match status" value="2"/>
</dbReference>
<evidence type="ECO:0000259" key="8">
    <source>
        <dbReference type="PROSITE" id="PS51379"/>
    </source>
</evidence>
<dbReference type="GO" id="GO:0051539">
    <property type="term" value="F:4 iron, 4 sulfur cluster binding"/>
    <property type="evidence" value="ECO:0007669"/>
    <property type="project" value="UniProtKB-KW"/>
</dbReference>
<dbReference type="PROSITE" id="PS00198">
    <property type="entry name" value="4FE4S_FER_1"/>
    <property type="match status" value="1"/>
</dbReference>
<dbReference type="Gene3D" id="3.30.70.20">
    <property type="match status" value="1"/>
</dbReference>
<feature type="transmembrane region" description="Helical" evidence="7">
    <location>
        <begin position="249"/>
        <end position="269"/>
    </location>
</feature>
<feature type="transmembrane region" description="Helical" evidence="7">
    <location>
        <begin position="396"/>
        <end position="414"/>
    </location>
</feature>
<dbReference type="Pfam" id="PF12801">
    <property type="entry name" value="Fer4_5"/>
    <property type="match status" value="2"/>
</dbReference>
<feature type="transmembrane region" description="Helical" evidence="7">
    <location>
        <begin position="157"/>
        <end position="176"/>
    </location>
</feature>
<dbReference type="AlphaFoldDB" id="A0A923PKL0"/>
<evidence type="ECO:0000256" key="1">
    <source>
        <dbReference type="ARBA" id="ARBA00022448"/>
    </source>
</evidence>
<keyword evidence="1" id="KW-0813">Transport</keyword>
<proteinExistence type="predicted"/>
<dbReference type="InterPro" id="IPR017896">
    <property type="entry name" value="4Fe4S_Fe-S-bd"/>
</dbReference>
<evidence type="ECO:0000256" key="3">
    <source>
        <dbReference type="ARBA" id="ARBA00022723"/>
    </source>
</evidence>
<dbReference type="EMBL" id="JACSIT010000141">
    <property type="protein sequence ID" value="MBC6995858.1"/>
    <property type="molecule type" value="Genomic_DNA"/>
</dbReference>
<organism evidence="9 10">
    <name type="scientific">Neolewinella lacunae</name>
    <dbReference type="NCBI Taxonomy" id="1517758"/>
    <lineage>
        <taxon>Bacteria</taxon>
        <taxon>Pseudomonadati</taxon>
        <taxon>Bacteroidota</taxon>
        <taxon>Saprospiria</taxon>
        <taxon>Saprospirales</taxon>
        <taxon>Lewinellaceae</taxon>
        <taxon>Neolewinella</taxon>
    </lineage>
</organism>
<protein>
    <submittedName>
        <fullName evidence="9">4Fe-4S binding protein</fullName>
    </submittedName>
</protein>
<dbReference type="SUPFAM" id="SSF54862">
    <property type="entry name" value="4Fe-4S ferredoxins"/>
    <property type="match status" value="1"/>
</dbReference>
<evidence type="ECO:0000256" key="2">
    <source>
        <dbReference type="ARBA" id="ARBA00022485"/>
    </source>
</evidence>
<feature type="transmembrane region" description="Helical" evidence="7">
    <location>
        <begin position="434"/>
        <end position="454"/>
    </location>
</feature>
<feature type="transmembrane region" description="Helical" evidence="7">
    <location>
        <begin position="196"/>
        <end position="215"/>
    </location>
</feature>
<evidence type="ECO:0000256" key="4">
    <source>
        <dbReference type="ARBA" id="ARBA00022982"/>
    </source>
</evidence>
<dbReference type="InterPro" id="IPR017900">
    <property type="entry name" value="4Fe4S_Fe_S_CS"/>
</dbReference>
<feature type="transmembrane region" description="Helical" evidence="7">
    <location>
        <begin position="281"/>
        <end position="302"/>
    </location>
</feature>
<accession>A0A923PKL0</accession>
<keyword evidence="5" id="KW-0408">Iron</keyword>
<feature type="transmembrane region" description="Helical" evidence="7">
    <location>
        <begin position="331"/>
        <end position="354"/>
    </location>
</feature>
<keyword evidence="6" id="KW-0411">Iron-sulfur</keyword>
<name>A0A923PKL0_9BACT</name>
<sequence>MHQRALTTAGERTGLFENTYGTTFAAEKALKETFYLARTLVDQELQANGLPEGKQQWEVELPEWQFKSQRTGWIQGAADGPVTNNPWLFFFLTIGLGALGGILYVLPKFAAQPGIKNDHIFHSQLTKGLDLGWRAFFLTVTILGVLGYGFWYMDDKFFWPAVTALIAIVIIGLVLFAQQSWKQEARDAGPEGISGYLGIFTGVYFIGFYLLLYWASHHIVAWIQMVSPVSEALYQFFSGEDEGGAASQWFLYGLMYTLIILVMGVRMIAKYRHNKYQIFRTISVMFFQTAFAFMIPEILVALNKPWYDFKNIWPLDYDFFFGWQLDQFQSAGALGLFMLFWGIALIILGVPLMVHFLGKRWYCSWVCGCGGLAETMGDPWRQLSDKSLRAWKFERWIIHGVLVAAIVMTGLTLYTYFGGASEVLGIQTGGIQKWYGFLIGAGFAGVVGTGFYPLMGNRVWCRFGCPLAAYLGLVQRFQSRFRITTNGGQCISCGNCSTYCEMGIDVRHYAQRGQDIVRASCVGCGVCAAVCPRGVLRLENAPEDISQRAVAERVIHIDAEKGISLMN</sequence>
<evidence type="ECO:0000256" key="7">
    <source>
        <dbReference type="SAM" id="Phobius"/>
    </source>
</evidence>
<comment type="caution">
    <text evidence="9">The sequence shown here is derived from an EMBL/GenBank/DDBJ whole genome shotgun (WGS) entry which is preliminary data.</text>
</comment>
<keyword evidence="3" id="KW-0479">Metal-binding</keyword>
<keyword evidence="7" id="KW-0472">Membrane</keyword>
<evidence type="ECO:0000256" key="5">
    <source>
        <dbReference type="ARBA" id="ARBA00023004"/>
    </source>
</evidence>
<keyword evidence="2" id="KW-0004">4Fe-4S</keyword>
<evidence type="ECO:0000256" key="6">
    <source>
        <dbReference type="ARBA" id="ARBA00023014"/>
    </source>
</evidence>
<keyword evidence="7" id="KW-0812">Transmembrane</keyword>
<dbReference type="InterPro" id="IPR051684">
    <property type="entry name" value="Electron_Trans/Redox"/>
</dbReference>
<evidence type="ECO:0000313" key="9">
    <source>
        <dbReference type="EMBL" id="MBC6995858.1"/>
    </source>
</evidence>
<dbReference type="GO" id="GO:0005886">
    <property type="term" value="C:plasma membrane"/>
    <property type="evidence" value="ECO:0007669"/>
    <property type="project" value="TreeGrafter"/>
</dbReference>
<evidence type="ECO:0000313" key="10">
    <source>
        <dbReference type="Proteomes" id="UP000650081"/>
    </source>
</evidence>
<keyword evidence="7" id="KW-1133">Transmembrane helix</keyword>
<dbReference type="PANTHER" id="PTHR30176:SF3">
    <property type="entry name" value="FERREDOXIN-TYPE PROTEIN NAPH"/>
    <property type="match status" value="1"/>
</dbReference>
<feature type="transmembrane region" description="Helical" evidence="7">
    <location>
        <begin position="131"/>
        <end position="151"/>
    </location>
</feature>
<keyword evidence="10" id="KW-1185">Reference proteome</keyword>
<dbReference type="Pfam" id="PF13187">
    <property type="entry name" value="Fer4_9"/>
    <property type="match status" value="1"/>
</dbReference>
<feature type="transmembrane region" description="Helical" evidence="7">
    <location>
        <begin position="87"/>
        <end position="110"/>
    </location>
</feature>
<keyword evidence="4" id="KW-0249">Electron transport</keyword>
<dbReference type="Proteomes" id="UP000650081">
    <property type="component" value="Unassembled WGS sequence"/>
</dbReference>
<feature type="domain" description="4Fe-4S ferredoxin-type" evidence="8">
    <location>
        <begin position="481"/>
        <end position="509"/>
    </location>
</feature>
<reference evidence="9" key="1">
    <citation type="submission" date="2020-08" db="EMBL/GenBank/DDBJ databases">
        <title>Lewinella bacteria from marine environments.</title>
        <authorList>
            <person name="Zhong Y."/>
        </authorList>
    </citation>
    <scope>NUCLEOTIDE SEQUENCE</scope>
    <source>
        <strain evidence="9">KCTC 42187</strain>
    </source>
</reference>
<gene>
    <name evidence="9" type="ORF">H9S92_16950</name>
</gene>
<dbReference type="PANTHER" id="PTHR30176">
    <property type="entry name" value="FERREDOXIN-TYPE PROTEIN NAPH"/>
    <property type="match status" value="1"/>
</dbReference>
<dbReference type="GO" id="GO:0046872">
    <property type="term" value="F:metal ion binding"/>
    <property type="evidence" value="ECO:0007669"/>
    <property type="project" value="UniProtKB-KW"/>
</dbReference>